<evidence type="ECO:0000313" key="11">
    <source>
        <dbReference type="Proteomes" id="UP000218231"/>
    </source>
</evidence>
<keyword evidence="4" id="KW-0813">Transport</keyword>
<evidence type="ECO:0000256" key="9">
    <source>
        <dbReference type="SAM" id="SignalP"/>
    </source>
</evidence>
<dbReference type="GO" id="GO:0015293">
    <property type="term" value="F:symporter activity"/>
    <property type="evidence" value="ECO:0007669"/>
    <property type="project" value="UniProtKB-KW"/>
</dbReference>
<evidence type="ECO:0000256" key="7">
    <source>
        <dbReference type="SAM" id="MobiDB-lite"/>
    </source>
</evidence>
<keyword evidence="11" id="KW-1185">Reference proteome</keyword>
<dbReference type="PANTHER" id="PTHR10361:SF28">
    <property type="entry name" value="P3 PROTEIN-RELATED"/>
    <property type="match status" value="1"/>
</dbReference>
<gene>
    <name evidence="10" type="ORF">WR25_03347</name>
</gene>
<dbReference type="InterPro" id="IPR038770">
    <property type="entry name" value="Na+/solute_symporter_sf"/>
</dbReference>
<name>A0A2A2L3Z3_9BILA</name>
<feature type="transmembrane region" description="Helical" evidence="8">
    <location>
        <begin position="386"/>
        <end position="408"/>
    </location>
</feature>
<comment type="similarity">
    <text evidence="2">Belongs to the bile acid:sodium symporter (BASS) (TC 2.A.28) family.</text>
</comment>
<feature type="region of interest" description="Disordered" evidence="7">
    <location>
        <begin position="532"/>
        <end position="552"/>
    </location>
</feature>
<keyword evidence="9" id="KW-0732">Signal</keyword>
<keyword evidence="6 8" id="KW-0472">Membrane</keyword>
<feature type="transmembrane region" description="Helical" evidence="8">
    <location>
        <begin position="361"/>
        <end position="380"/>
    </location>
</feature>
<accession>A0A2A2L3Z3</accession>
<dbReference type="GO" id="GO:0016020">
    <property type="term" value="C:membrane"/>
    <property type="evidence" value="ECO:0007669"/>
    <property type="project" value="UniProtKB-SubCell"/>
</dbReference>
<reference evidence="10 11" key="1">
    <citation type="journal article" date="2017" name="Curr. Biol.">
        <title>Genome architecture and evolution of a unichromosomal asexual nematode.</title>
        <authorList>
            <person name="Fradin H."/>
            <person name="Zegar C."/>
            <person name="Gutwein M."/>
            <person name="Lucas J."/>
            <person name="Kovtun M."/>
            <person name="Corcoran D."/>
            <person name="Baugh L.R."/>
            <person name="Kiontke K."/>
            <person name="Gunsalus K."/>
            <person name="Fitch D.H."/>
            <person name="Piano F."/>
        </authorList>
    </citation>
    <scope>NUCLEOTIDE SEQUENCE [LARGE SCALE GENOMIC DNA]</scope>
    <source>
        <strain evidence="10">PF1309</strain>
    </source>
</reference>
<evidence type="ECO:0000256" key="4">
    <source>
        <dbReference type="ARBA" id="ARBA00022847"/>
    </source>
</evidence>
<feature type="chain" id="PRO_5012787763" evidence="9">
    <location>
        <begin position="29"/>
        <end position="552"/>
    </location>
</feature>
<feature type="transmembrane region" description="Helical" evidence="8">
    <location>
        <begin position="251"/>
        <end position="275"/>
    </location>
</feature>
<dbReference type="PANTHER" id="PTHR10361">
    <property type="entry name" value="SODIUM-BILE ACID COTRANSPORTER"/>
    <property type="match status" value="1"/>
</dbReference>
<feature type="transmembrane region" description="Helical" evidence="8">
    <location>
        <begin position="282"/>
        <end position="302"/>
    </location>
</feature>
<proteinExistence type="inferred from homology"/>
<dbReference type="AlphaFoldDB" id="A0A2A2L3Z3"/>
<evidence type="ECO:0000256" key="1">
    <source>
        <dbReference type="ARBA" id="ARBA00004141"/>
    </source>
</evidence>
<comment type="subcellular location">
    <subcellularLocation>
        <location evidence="1">Membrane</location>
        <topology evidence="1">Multi-pass membrane protein</topology>
    </subcellularLocation>
</comment>
<feature type="signal peptide" evidence="9">
    <location>
        <begin position="1"/>
        <end position="28"/>
    </location>
</feature>
<dbReference type="STRING" id="2018661.A0A2A2L3Z3"/>
<keyword evidence="4" id="KW-0769">Symport</keyword>
<evidence type="ECO:0000256" key="6">
    <source>
        <dbReference type="ARBA" id="ARBA00023136"/>
    </source>
</evidence>
<evidence type="ECO:0000256" key="5">
    <source>
        <dbReference type="ARBA" id="ARBA00022989"/>
    </source>
</evidence>
<sequence>MAAGTLTGKKCGCPVLLLFKLLLQIVVAASSKIQLSSFVGFQPDHLHKLPEGQNQAVSVAIRVPPEHFSQIAPDEKWNLSVSSYHPDVATSDTQFQLEKSDFKFDNATQFYRVDKPIIVVGHKLGKTGMRVRLVPAKDWLETDNQSTFLAENNYNENSPLYRRFDESEKLLDVWILRSDESKLLTGLFVASIGILMSIANVMMGCELDLATIWKTIKRPVAPAIGLFTQFILMPLLSYIIAVTIFTPRGLYSMALGIFVTGCAPAGGASNFWTLLLDGNVSLSITMTFISTCASLVMMPLWIHLLAGPFLQGFSRDSRIKIPYRNIIGTIAFLVVPLLIGVGIQKWKPNWAANARKIMRPFVIFVLIFVVVFGSLTQLYMFRMMNFPAIIGGLLLPWCGFMFGCFTAIITRREPPDVTAIAIETGIQNTGIAILLLKASFAQPDADIGMVLPVIVACFTPFPLLFGAAVHHTIKYIKKKRQGSVDVEKPAMILEKTEDKQTTLLLKDSDNLTPPGLSSPILKDSKTSMTTMLTTTSGIGTSTTGSQESTDKY</sequence>
<feature type="transmembrane region" description="Helical" evidence="8">
    <location>
        <begin position="183"/>
        <end position="203"/>
    </location>
</feature>
<feature type="transmembrane region" description="Helical" evidence="8">
    <location>
        <begin position="447"/>
        <end position="469"/>
    </location>
</feature>
<dbReference type="Pfam" id="PF01758">
    <property type="entry name" value="SBF"/>
    <property type="match status" value="1"/>
</dbReference>
<dbReference type="Proteomes" id="UP000218231">
    <property type="component" value="Unassembled WGS sequence"/>
</dbReference>
<evidence type="ECO:0000256" key="2">
    <source>
        <dbReference type="ARBA" id="ARBA00006528"/>
    </source>
</evidence>
<dbReference type="InterPro" id="IPR004710">
    <property type="entry name" value="Bilac:Na_transpt"/>
</dbReference>
<evidence type="ECO:0000256" key="8">
    <source>
        <dbReference type="SAM" id="Phobius"/>
    </source>
</evidence>
<dbReference type="OrthoDB" id="203097at2759"/>
<feature type="transmembrane region" description="Helical" evidence="8">
    <location>
        <begin position="224"/>
        <end position="245"/>
    </location>
</feature>
<dbReference type="Gene3D" id="1.20.1530.20">
    <property type="match status" value="1"/>
</dbReference>
<evidence type="ECO:0000313" key="10">
    <source>
        <dbReference type="EMBL" id="PAV80787.1"/>
    </source>
</evidence>
<protein>
    <submittedName>
        <fullName evidence="10">Uncharacterized protein</fullName>
    </submittedName>
</protein>
<organism evidence="10 11">
    <name type="scientific">Diploscapter pachys</name>
    <dbReference type="NCBI Taxonomy" id="2018661"/>
    <lineage>
        <taxon>Eukaryota</taxon>
        <taxon>Metazoa</taxon>
        <taxon>Ecdysozoa</taxon>
        <taxon>Nematoda</taxon>
        <taxon>Chromadorea</taxon>
        <taxon>Rhabditida</taxon>
        <taxon>Rhabditina</taxon>
        <taxon>Rhabditomorpha</taxon>
        <taxon>Rhabditoidea</taxon>
        <taxon>Rhabditidae</taxon>
        <taxon>Diploscapter</taxon>
    </lineage>
</organism>
<keyword evidence="5 8" id="KW-1133">Transmembrane helix</keyword>
<dbReference type="InterPro" id="IPR002657">
    <property type="entry name" value="BilAc:Na_symport/Acr3"/>
</dbReference>
<comment type="caution">
    <text evidence="10">The sequence shown here is derived from an EMBL/GenBank/DDBJ whole genome shotgun (WGS) entry which is preliminary data.</text>
</comment>
<evidence type="ECO:0000256" key="3">
    <source>
        <dbReference type="ARBA" id="ARBA00022692"/>
    </source>
</evidence>
<feature type="transmembrane region" description="Helical" evidence="8">
    <location>
        <begin position="322"/>
        <end position="341"/>
    </location>
</feature>
<keyword evidence="3 8" id="KW-0812">Transmembrane</keyword>
<dbReference type="EMBL" id="LIAE01007228">
    <property type="protein sequence ID" value="PAV80787.1"/>
    <property type="molecule type" value="Genomic_DNA"/>
</dbReference>